<accession>A0A4Q2RDR8</accession>
<comment type="caution">
    <text evidence="3">The sequence shown here is derived from an EMBL/GenBank/DDBJ whole genome shotgun (WGS) entry which is preliminary data.</text>
</comment>
<dbReference type="OrthoDB" id="9798754at2"/>
<dbReference type="RefSeq" id="WP_129219871.1">
    <property type="nucleotide sequence ID" value="NZ_QYBC01000011.1"/>
</dbReference>
<sequence length="153" mass="17222">MERPASATRRARSLRRDMTDVERWLWSKLRDRRLGGYKFVRQLPVGPFFADFACRDAMLIVELDGSQHAESLRDHLRDTFLLSQGFGVLRFWNHEVAGGIADVCETILAAVEKRLTPHDRFRIPAPENPSSGPPGHLLPGGEKGATSTDRDTP</sequence>
<evidence type="ECO:0000313" key="3">
    <source>
        <dbReference type="EMBL" id="RYB04175.1"/>
    </source>
</evidence>
<dbReference type="Proteomes" id="UP000289411">
    <property type="component" value="Unassembled WGS sequence"/>
</dbReference>
<organism evidence="3 4">
    <name type="scientific">Lichenibacterium ramalinae</name>
    <dbReference type="NCBI Taxonomy" id="2316527"/>
    <lineage>
        <taxon>Bacteria</taxon>
        <taxon>Pseudomonadati</taxon>
        <taxon>Pseudomonadota</taxon>
        <taxon>Alphaproteobacteria</taxon>
        <taxon>Hyphomicrobiales</taxon>
        <taxon>Lichenihabitantaceae</taxon>
        <taxon>Lichenibacterium</taxon>
    </lineage>
</organism>
<reference evidence="3 4" key="2">
    <citation type="submission" date="2019-02" db="EMBL/GenBank/DDBJ databases">
        <title>'Lichenibacterium ramalinii' gen. nov. sp. nov., 'Lichenibacterium minor' gen. nov. sp. nov.</title>
        <authorList>
            <person name="Pankratov T."/>
        </authorList>
    </citation>
    <scope>NUCLEOTIDE SEQUENCE [LARGE SCALE GENOMIC DNA]</scope>
    <source>
        <strain evidence="3 4">RmlP001</strain>
    </source>
</reference>
<dbReference type="InterPro" id="IPR007569">
    <property type="entry name" value="DUF559"/>
</dbReference>
<protein>
    <submittedName>
        <fullName evidence="3">DUF559 domain-containing protein</fullName>
    </submittedName>
</protein>
<dbReference type="AlphaFoldDB" id="A0A4Q2RDR8"/>
<proteinExistence type="predicted"/>
<dbReference type="Pfam" id="PF04480">
    <property type="entry name" value="DUF559"/>
    <property type="match status" value="1"/>
</dbReference>
<dbReference type="CDD" id="cd01038">
    <property type="entry name" value="Endonuclease_DUF559"/>
    <property type="match status" value="1"/>
</dbReference>
<dbReference type="InterPro" id="IPR011335">
    <property type="entry name" value="Restrct_endonuc-II-like"/>
</dbReference>
<keyword evidence="4" id="KW-1185">Reference proteome</keyword>
<dbReference type="PANTHER" id="PTHR38590">
    <property type="entry name" value="BLL0828 PROTEIN"/>
    <property type="match status" value="1"/>
</dbReference>
<dbReference type="PANTHER" id="PTHR38590:SF1">
    <property type="entry name" value="BLL0828 PROTEIN"/>
    <property type="match status" value="1"/>
</dbReference>
<reference evidence="3 4" key="1">
    <citation type="submission" date="2018-09" db="EMBL/GenBank/DDBJ databases">
        <authorList>
            <person name="Grouzdev D.S."/>
            <person name="Krutkina M.S."/>
        </authorList>
    </citation>
    <scope>NUCLEOTIDE SEQUENCE [LARGE SCALE GENOMIC DNA]</scope>
    <source>
        <strain evidence="3 4">RmlP001</strain>
    </source>
</reference>
<dbReference type="EMBL" id="QYBC01000011">
    <property type="protein sequence ID" value="RYB04175.1"/>
    <property type="molecule type" value="Genomic_DNA"/>
</dbReference>
<feature type="domain" description="DUF559" evidence="2">
    <location>
        <begin position="7"/>
        <end position="111"/>
    </location>
</feature>
<name>A0A4Q2RDR8_9HYPH</name>
<dbReference type="SUPFAM" id="SSF52980">
    <property type="entry name" value="Restriction endonuclease-like"/>
    <property type="match status" value="1"/>
</dbReference>
<dbReference type="InterPro" id="IPR047216">
    <property type="entry name" value="Endonuclease_DUF559_bact"/>
</dbReference>
<evidence type="ECO:0000259" key="2">
    <source>
        <dbReference type="Pfam" id="PF04480"/>
    </source>
</evidence>
<evidence type="ECO:0000313" key="4">
    <source>
        <dbReference type="Proteomes" id="UP000289411"/>
    </source>
</evidence>
<feature type="region of interest" description="Disordered" evidence="1">
    <location>
        <begin position="120"/>
        <end position="153"/>
    </location>
</feature>
<dbReference type="Gene3D" id="3.40.960.10">
    <property type="entry name" value="VSR Endonuclease"/>
    <property type="match status" value="1"/>
</dbReference>
<feature type="compositionally biased region" description="Low complexity" evidence="1">
    <location>
        <begin position="129"/>
        <end position="140"/>
    </location>
</feature>
<gene>
    <name evidence="3" type="ORF">D3272_14270</name>
</gene>
<evidence type="ECO:0000256" key="1">
    <source>
        <dbReference type="SAM" id="MobiDB-lite"/>
    </source>
</evidence>